<dbReference type="Proteomes" id="UP000223968">
    <property type="component" value="Unassembled WGS sequence"/>
</dbReference>
<dbReference type="PANTHER" id="PTHR39468:SF1">
    <property type="entry name" value="MTF2-LIKE C-TERMINAL DOMAIN-CONTAINING PROTEIN"/>
    <property type="match status" value="1"/>
</dbReference>
<feature type="compositionally biased region" description="Polar residues" evidence="1">
    <location>
        <begin position="59"/>
        <end position="68"/>
    </location>
</feature>
<evidence type="ECO:0000313" key="4">
    <source>
        <dbReference type="Proteomes" id="UP000223968"/>
    </source>
</evidence>
<protein>
    <recommendedName>
        <fullName evidence="2">Mtf2-like C-terminal domain-containing protein</fullName>
    </recommendedName>
</protein>
<feature type="region of interest" description="Disordered" evidence="1">
    <location>
        <begin position="58"/>
        <end position="103"/>
    </location>
</feature>
<dbReference type="OrthoDB" id="2444174at2759"/>
<feature type="region of interest" description="Disordered" evidence="1">
    <location>
        <begin position="237"/>
        <end position="262"/>
    </location>
</feature>
<dbReference type="STRING" id="1447875.A0A2B7XTM5"/>
<dbReference type="InterPro" id="IPR040009">
    <property type="entry name" value="Mtf2/C5D6.12-like"/>
</dbReference>
<accession>A0A2B7XTM5</accession>
<name>A0A2B7XTM5_9EURO</name>
<dbReference type="PANTHER" id="PTHR39468">
    <property type="entry name" value="CHROMOSOME 7, WHOLE GENOME SHOTGUN SEQUENCE"/>
    <property type="match status" value="1"/>
</dbReference>
<evidence type="ECO:0000259" key="2">
    <source>
        <dbReference type="Pfam" id="PF19189"/>
    </source>
</evidence>
<dbReference type="GO" id="GO:0005739">
    <property type="term" value="C:mitochondrion"/>
    <property type="evidence" value="ECO:0007669"/>
    <property type="project" value="InterPro"/>
</dbReference>
<dbReference type="EMBL" id="PDNB01000028">
    <property type="protein sequence ID" value="PGH15114.1"/>
    <property type="molecule type" value="Genomic_DNA"/>
</dbReference>
<dbReference type="InterPro" id="IPR043837">
    <property type="entry name" value="Mtf2-like_C"/>
</dbReference>
<feature type="domain" description="Mtf2-like C-terminal" evidence="2">
    <location>
        <begin position="352"/>
        <end position="554"/>
    </location>
</feature>
<comment type="caution">
    <text evidence="3">The sequence shown here is derived from an EMBL/GenBank/DDBJ whole genome shotgun (WGS) entry which is preliminary data.</text>
</comment>
<evidence type="ECO:0000256" key="1">
    <source>
        <dbReference type="SAM" id="MobiDB-lite"/>
    </source>
</evidence>
<dbReference type="Pfam" id="PF19189">
    <property type="entry name" value="Mtf2"/>
    <property type="match status" value="1"/>
</dbReference>
<gene>
    <name evidence="3" type="ORF">AJ79_02640</name>
</gene>
<feature type="compositionally biased region" description="Polar residues" evidence="1">
    <location>
        <begin position="77"/>
        <end position="102"/>
    </location>
</feature>
<proteinExistence type="predicted"/>
<evidence type="ECO:0000313" key="3">
    <source>
        <dbReference type="EMBL" id="PGH15114.1"/>
    </source>
</evidence>
<organism evidence="3 4">
    <name type="scientific">Helicocarpus griseus UAMH5409</name>
    <dbReference type="NCBI Taxonomy" id="1447875"/>
    <lineage>
        <taxon>Eukaryota</taxon>
        <taxon>Fungi</taxon>
        <taxon>Dikarya</taxon>
        <taxon>Ascomycota</taxon>
        <taxon>Pezizomycotina</taxon>
        <taxon>Eurotiomycetes</taxon>
        <taxon>Eurotiomycetidae</taxon>
        <taxon>Onygenales</taxon>
        <taxon>Ajellomycetaceae</taxon>
        <taxon>Helicocarpus</taxon>
    </lineage>
</organism>
<dbReference type="AlphaFoldDB" id="A0A2B7XTM5"/>
<feature type="region of interest" description="Disordered" evidence="1">
    <location>
        <begin position="116"/>
        <end position="150"/>
    </location>
</feature>
<reference evidence="3 4" key="1">
    <citation type="submission" date="2017-10" db="EMBL/GenBank/DDBJ databases">
        <title>Comparative genomics in systemic dimorphic fungi from Ajellomycetaceae.</title>
        <authorList>
            <person name="Munoz J.F."/>
            <person name="Mcewen J.G."/>
            <person name="Clay O.K."/>
            <person name="Cuomo C.A."/>
        </authorList>
    </citation>
    <scope>NUCLEOTIDE SEQUENCE [LARGE SCALE GENOMIC DNA]</scope>
    <source>
        <strain evidence="3 4">UAMH5409</strain>
    </source>
</reference>
<feature type="compositionally biased region" description="Basic and acidic residues" evidence="1">
    <location>
        <begin position="134"/>
        <end position="143"/>
    </location>
</feature>
<sequence length="644" mass="71934">MVANLHRGFVTYQSDGIFLSFLYHTRTLTRPSRRYKSLPLPLSCLPAYFLSRRLHQSRPALSNSSERNSAFLGSGSGSTCNSHDSPSQDTRQPGSGLDSNNEQDWDLLSGALGSLRSSLEGDKNDASPETSTVPKDHAQEKKSSVSRPATNDIFAGMMSISPELAADNVRAREAVELEGSSTVRKVSHRHEFNGRERQTKRIPRSQVMLDTPPSFRNKYEEEEDIPMDFSVSNYSWDNEGSGLSADSKSGRKTGMSKNNKKEHLGVQAGEEDTFQKPIHVPFDKEQGASGLKDNSQNWGEIDAPYRKIEKEQTLRYHAKVYNFSDRDENDTTSGLSAFGAGKLAKEAASQAIKQITAELDAVVSSGKGDIGIWELCEKRIFAMLKLFASEDEVISSIMPQDEAMAQLSGSNNESVLQSPHMEIKTGLEVARPQSNDPLNIPPGIPPKPFVLHAFPVTLHHALRLLHTHHPLSEITIQMHSAIKSRGRIAQLLASDTAVYHELLSYHWHVHNDLATINILLREMEIAGTSVSSEIRDLLSKIHTQKKEELSRNLITKSGRARKAKFASAPAYRAYKDFIGTVGVKQGWYYRIKSISHFDASKWQKTERMVKKLPKDLQSSTKPWKDLPLRSKNFMPNVDEDPEVD</sequence>
<keyword evidence="4" id="KW-1185">Reference proteome</keyword>
<feature type="region of interest" description="Disordered" evidence="1">
    <location>
        <begin position="611"/>
        <end position="644"/>
    </location>
</feature>